<evidence type="ECO:0000313" key="3">
    <source>
        <dbReference type="Proteomes" id="UP001178461"/>
    </source>
</evidence>
<feature type="domain" description="UPAR/Ly6" evidence="1">
    <location>
        <begin position="39"/>
        <end position="119"/>
    </location>
</feature>
<dbReference type="AlphaFoldDB" id="A0AA35P0K0"/>
<reference evidence="2" key="1">
    <citation type="submission" date="2022-12" db="EMBL/GenBank/DDBJ databases">
        <authorList>
            <person name="Alioto T."/>
            <person name="Alioto T."/>
            <person name="Gomez Garrido J."/>
        </authorList>
    </citation>
    <scope>NUCLEOTIDE SEQUENCE</scope>
</reference>
<dbReference type="InterPro" id="IPR016054">
    <property type="entry name" value="LY6_UPA_recep-like"/>
</dbReference>
<dbReference type="Pfam" id="PF00021">
    <property type="entry name" value="UPAR_LY6"/>
    <property type="match status" value="1"/>
</dbReference>
<keyword evidence="3" id="KW-1185">Reference proteome</keyword>
<dbReference type="Proteomes" id="UP001178461">
    <property type="component" value="Chromosome 2"/>
</dbReference>
<protein>
    <recommendedName>
        <fullName evidence="1">UPAR/Ly6 domain-containing protein</fullName>
    </recommendedName>
</protein>
<evidence type="ECO:0000259" key="1">
    <source>
        <dbReference type="Pfam" id="PF00021"/>
    </source>
</evidence>
<name>A0AA35P0K0_9SAUR</name>
<accession>A0AA35P0K0</accession>
<organism evidence="2 3">
    <name type="scientific">Podarcis lilfordi</name>
    <name type="common">Lilford's wall lizard</name>
    <dbReference type="NCBI Taxonomy" id="74358"/>
    <lineage>
        <taxon>Eukaryota</taxon>
        <taxon>Metazoa</taxon>
        <taxon>Chordata</taxon>
        <taxon>Craniata</taxon>
        <taxon>Vertebrata</taxon>
        <taxon>Euteleostomi</taxon>
        <taxon>Lepidosauria</taxon>
        <taxon>Squamata</taxon>
        <taxon>Bifurcata</taxon>
        <taxon>Unidentata</taxon>
        <taxon>Episquamata</taxon>
        <taxon>Laterata</taxon>
        <taxon>Lacertibaenia</taxon>
        <taxon>Lacertidae</taxon>
        <taxon>Podarcis</taxon>
    </lineage>
</organism>
<evidence type="ECO:0000313" key="2">
    <source>
        <dbReference type="EMBL" id="CAI5767873.1"/>
    </source>
</evidence>
<sequence length="121" mass="13357">MYACVVDSRARPESGGGVLLKPQQSAEASLWWTTEPVHGINCQRCVMEKPGLPCSPADGICSVTDGGGCFTEKEYKDGRVKTITKGCYVDNSRCETKWINHADGIEHEKRCCAKDNCNNKW</sequence>
<gene>
    <name evidence="2" type="ORF">PODLI_1B020064</name>
</gene>
<dbReference type="EMBL" id="OX395127">
    <property type="protein sequence ID" value="CAI5767873.1"/>
    <property type="molecule type" value="Genomic_DNA"/>
</dbReference>
<proteinExistence type="predicted"/>